<dbReference type="SUPFAM" id="SSF51445">
    <property type="entry name" value="(Trans)glycosidases"/>
    <property type="match status" value="1"/>
</dbReference>
<reference evidence="7" key="1">
    <citation type="journal article" date="2022" name="bioRxiv">
        <title>Sequencing and chromosome-scale assembly of the giantPleurodeles waltlgenome.</title>
        <authorList>
            <person name="Brown T."/>
            <person name="Elewa A."/>
            <person name="Iarovenko S."/>
            <person name="Subramanian E."/>
            <person name="Araus A.J."/>
            <person name="Petzold A."/>
            <person name="Susuki M."/>
            <person name="Suzuki K.-i.T."/>
            <person name="Hayashi T."/>
            <person name="Toyoda A."/>
            <person name="Oliveira C."/>
            <person name="Osipova E."/>
            <person name="Leigh N.D."/>
            <person name="Simon A."/>
            <person name="Yun M.H."/>
        </authorList>
    </citation>
    <scope>NUCLEOTIDE SEQUENCE</scope>
    <source>
        <strain evidence="7">20211129_DDA</strain>
        <tissue evidence="7">Liver</tissue>
    </source>
</reference>
<comment type="caution">
    <text evidence="7">The sequence shown here is derived from an EMBL/GenBank/DDBJ whole genome shotgun (WGS) entry which is preliminary data.</text>
</comment>
<dbReference type="Proteomes" id="UP001066276">
    <property type="component" value="Chromosome 10"/>
</dbReference>
<evidence type="ECO:0000313" key="7">
    <source>
        <dbReference type="EMBL" id="KAJ1095997.1"/>
    </source>
</evidence>
<sequence length="587" mass="67673">MPTMGYFSRYMRMNTLRLVVLVIVLLAAAKLLFHQKSSSILRLPRLDEVQAPKPKKPQNLFWEKTPAIDAVHDEERKELPPEPPKEEAAKAKEDAPVKNVPPPPKDFTQMRLVHLDLKGAAPKVSYFEQVFPLFAKLGANGLLIEYEDMFPFHGDLEILRSPYAYSEQDIKKILHLAEINRLKVVPLVQCFGHMEFVLKHDKYKHLREVEKYPNSLNPHAVETLPLVTSILQQVLDKHPQKTWVHIGADEVFSLGEGHDSKSWMNSNNGDLGKMYLNHIQKVVSFLTARYKGVQLLMWDDMLRWIKEDTIMESAITKHAAPMIWLYGAEMDLGKIRQHITKYQGLGFKTIWFASAFKGASGPAQVRTPLEQHQKNHHGWLQVFQTQHQFPNTTFQGIALTGWQRYDHFSALCELLPMGIPSLAVCLQTLEHGNFSKEAKKHVLESLGFKDMDLTTSICKGKGAFPGSEIYHLVGQIHGELETKVNGLMNDVRQNIPGWFSRYHRKHRFGNPYKMELFGHTVLKGHEELEAVIKQLRDHLAEVFFPDTVEEWMEEYVNPHMDPLREFVKDYHEILKLNAQPKAILKRR</sequence>
<organism evidence="7 8">
    <name type="scientific">Pleurodeles waltl</name>
    <name type="common">Iberian ribbed newt</name>
    <dbReference type="NCBI Taxonomy" id="8319"/>
    <lineage>
        <taxon>Eukaryota</taxon>
        <taxon>Metazoa</taxon>
        <taxon>Chordata</taxon>
        <taxon>Craniata</taxon>
        <taxon>Vertebrata</taxon>
        <taxon>Euteleostomi</taxon>
        <taxon>Amphibia</taxon>
        <taxon>Batrachia</taxon>
        <taxon>Caudata</taxon>
        <taxon>Salamandroidea</taxon>
        <taxon>Salamandridae</taxon>
        <taxon>Pleurodelinae</taxon>
        <taxon>Pleurodeles</taxon>
    </lineage>
</organism>
<keyword evidence="8" id="KW-1185">Reference proteome</keyword>
<comment type="similarity">
    <text evidence="2">Belongs to the glycosyl hydrolase 20 family.</text>
</comment>
<dbReference type="EC" id="3.2.1.52" evidence="3"/>
<dbReference type="GO" id="GO:0005975">
    <property type="term" value="P:carbohydrate metabolic process"/>
    <property type="evidence" value="ECO:0007669"/>
    <property type="project" value="InterPro"/>
</dbReference>
<feature type="domain" description="Glycoside hydrolase family 20 catalytic" evidence="6">
    <location>
        <begin position="164"/>
        <end position="325"/>
    </location>
</feature>
<evidence type="ECO:0000259" key="6">
    <source>
        <dbReference type="Pfam" id="PF00728"/>
    </source>
</evidence>
<evidence type="ECO:0000256" key="5">
    <source>
        <dbReference type="SAM" id="MobiDB-lite"/>
    </source>
</evidence>
<dbReference type="GO" id="GO:0004563">
    <property type="term" value="F:beta-N-acetylhexosaminidase activity"/>
    <property type="evidence" value="ECO:0007669"/>
    <property type="project" value="UniProtKB-EC"/>
</dbReference>
<dbReference type="InterPro" id="IPR038901">
    <property type="entry name" value="HEXDC-like"/>
</dbReference>
<dbReference type="AlphaFoldDB" id="A0AAV7LWZ3"/>
<gene>
    <name evidence="7" type="ORF">NDU88_001146</name>
</gene>
<comment type="catalytic activity">
    <reaction evidence="1">
        <text>Hydrolysis of terminal non-reducing N-acetyl-D-hexosamine residues in N-acetyl-beta-D-hexosaminides.</text>
        <dbReference type="EC" id="3.2.1.52"/>
    </reaction>
</comment>
<dbReference type="PANTHER" id="PTHR21040">
    <property type="entry name" value="BCDNA.GH04120"/>
    <property type="match status" value="1"/>
</dbReference>
<dbReference type="InterPro" id="IPR017853">
    <property type="entry name" value="GH"/>
</dbReference>
<dbReference type="CDD" id="cd06565">
    <property type="entry name" value="GH20_GcnA-like"/>
    <property type="match status" value="1"/>
</dbReference>
<feature type="compositionally biased region" description="Basic and acidic residues" evidence="5">
    <location>
        <begin position="73"/>
        <end position="96"/>
    </location>
</feature>
<evidence type="ECO:0000256" key="3">
    <source>
        <dbReference type="ARBA" id="ARBA00012663"/>
    </source>
</evidence>
<evidence type="ECO:0000256" key="2">
    <source>
        <dbReference type="ARBA" id="ARBA00006285"/>
    </source>
</evidence>
<name>A0AAV7LWZ3_PLEWA</name>
<evidence type="ECO:0000256" key="1">
    <source>
        <dbReference type="ARBA" id="ARBA00001231"/>
    </source>
</evidence>
<keyword evidence="4" id="KW-0378">Hydrolase</keyword>
<proteinExistence type="inferred from homology"/>
<evidence type="ECO:0000313" key="8">
    <source>
        <dbReference type="Proteomes" id="UP001066276"/>
    </source>
</evidence>
<dbReference type="EMBL" id="JANPWB010000014">
    <property type="protein sequence ID" value="KAJ1095997.1"/>
    <property type="molecule type" value="Genomic_DNA"/>
</dbReference>
<accession>A0AAV7LWZ3</accession>
<dbReference type="Pfam" id="PF00728">
    <property type="entry name" value="Glyco_hydro_20"/>
    <property type="match status" value="1"/>
</dbReference>
<feature type="region of interest" description="Disordered" evidence="5">
    <location>
        <begin position="73"/>
        <end position="103"/>
    </location>
</feature>
<protein>
    <recommendedName>
        <fullName evidence="3">beta-N-acetylhexosaminidase</fullName>
        <ecNumber evidence="3">3.2.1.52</ecNumber>
    </recommendedName>
</protein>
<evidence type="ECO:0000256" key="4">
    <source>
        <dbReference type="ARBA" id="ARBA00022801"/>
    </source>
</evidence>
<dbReference type="Gene3D" id="3.20.20.80">
    <property type="entry name" value="Glycosidases"/>
    <property type="match status" value="1"/>
</dbReference>
<dbReference type="InterPro" id="IPR015883">
    <property type="entry name" value="Glyco_hydro_20_cat"/>
</dbReference>
<dbReference type="PANTHER" id="PTHR21040:SF5">
    <property type="entry name" value="BETA-N-ACETYLHEXOSAMINIDASE"/>
    <property type="match status" value="1"/>
</dbReference>